<gene>
    <name evidence="8" type="ORF">CISIN_1g024044mg</name>
</gene>
<keyword evidence="5" id="KW-0496">Mitochondrion</keyword>
<keyword evidence="9" id="KW-1185">Reference proteome</keyword>
<evidence type="ECO:0000256" key="1">
    <source>
        <dbReference type="ARBA" id="ARBA00004173"/>
    </source>
</evidence>
<dbReference type="SMR" id="A0A067FX19"/>
<dbReference type="GO" id="GO:0001671">
    <property type="term" value="F:ATPase activator activity"/>
    <property type="evidence" value="ECO:0007669"/>
    <property type="project" value="InterPro"/>
</dbReference>
<dbReference type="Proteomes" id="UP000027120">
    <property type="component" value="Unassembled WGS sequence"/>
</dbReference>
<name>A0A067FX19_CITSI</name>
<dbReference type="NCBIfam" id="TIGR00714">
    <property type="entry name" value="hscB"/>
    <property type="match status" value="1"/>
</dbReference>
<reference evidence="8 9" key="1">
    <citation type="submission" date="2014-04" db="EMBL/GenBank/DDBJ databases">
        <authorList>
            <consortium name="International Citrus Genome Consortium"/>
            <person name="Gmitter F."/>
            <person name="Chen C."/>
            <person name="Farmerie W."/>
            <person name="Harkins T."/>
            <person name="Desany B."/>
            <person name="Mohiuddin M."/>
            <person name="Kodira C."/>
            <person name="Borodovsky M."/>
            <person name="Lomsadze A."/>
            <person name="Burns P."/>
            <person name="Jenkins J."/>
            <person name="Prochnik S."/>
            <person name="Shu S."/>
            <person name="Chapman J."/>
            <person name="Pitluck S."/>
            <person name="Schmutz J."/>
            <person name="Rokhsar D."/>
        </authorList>
    </citation>
    <scope>NUCLEOTIDE SEQUENCE</scope>
</reference>
<dbReference type="EMBL" id="KK784890">
    <property type="protein sequence ID" value="KDO70664.1"/>
    <property type="molecule type" value="Genomic_DNA"/>
</dbReference>
<dbReference type="eggNOG" id="KOG3192">
    <property type="taxonomic scope" value="Eukaryota"/>
</dbReference>
<dbReference type="SUPFAM" id="SSF46565">
    <property type="entry name" value="Chaperone J-domain"/>
    <property type="match status" value="1"/>
</dbReference>
<protein>
    <recommendedName>
        <fullName evidence="7">J domain-containing protein</fullName>
    </recommendedName>
</protein>
<dbReference type="GO" id="GO:0044571">
    <property type="term" value="P:[2Fe-2S] cluster assembly"/>
    <property type="evidence" value="ECO:0000318"/>
    <property type="project" value="GO_Central"/>
</dbReference>
<dbReference type="InterPro" id="IPR004640">
    <property type="entry name" value="HscB"/>
</dbReference>
<evidence type="ECO:0000256" key="5">
    <source>
        <dbReference type="ARBA" id="ARBA00023128"/>
    </source>
</evidence>
<dbReference type="GO" id="GO:0051259">
    <property type="term" value="P:protein complex oligomerization"/>
    <property type="evidence" value="ECO:0007669"/>
    <property type="project" value="InterPro"/>
</dbReference>
<dbReference type="PROSITE" id="PS50076">
    <property type="entry name" value="DNAJ_2"/>
    <property type="match status" value="1"/>
</dbReference>
<dbReference type="SUPFAM" id="SSF47144">
    <property type="entry name" value="HSC20 (HSCB), C-terminal oligomerisation domain"/>
    <property type="match status" value="1"/>
</dbReference>
<accession>A0A067FX19</accession>
<dbReference type="EMBL" id="KK784890">
    <property type="protein sequence ID" value="KDO70665.1"/>
    <property type="molecule type" value="Genomic_DNA"/>
</dbReference>
<dbReference type="PaxDb" id="2711-XP_006481628.1"/>
<proteinExistence type="inferred from homology"/>
<evidence type="ECO:0000256" key="3">
    <source>
        <dbReference type="ARBA" id="ARBA00010476"/>
    </source>
</evidence>
<dbReference type="InterPro" id="IPR036869">
    <property type="entry name" value="J_dom_sf"/>
</dbReference>
<dbReference type="InterPro" id="IPR009073">
    <property type="entry name" value="HscB_oligo_C"/>
</dbReference>
<dbReference type="Pfam" id="PF07743">
    <property type="entry name" value="HSCB_C"/>
    <property type="match status" value="1"/>
</dbReference>
<evidence type="ECO:0000256" key="4">
    <source>
        <dbReference type="ARBA" id="ARBA00022490"/>
    </source>
</evidence>
<dbReference type="GO" id="GO:0005739">
    <property type="term" value="C:mitochondrion"/>
    <property type="evidence" value="ECO:0007669"/>
    <property type="project" value="UniProtKB-SubCell"/>
</dbReference>
<dbReference type="EMBL" id="KK784890">
    <property type="protein sequence ID" value="KDO70666.1"/>
    <property type="molecule type" value="Genomic_DNA"/>
</dbReference>
<dbReference type="Gene3D" id="1.10.287.110">
    <property type="entry name" value="DnaJ domain"/>
    <property type="match status" value="1"/>
</dbReference>
<dbReference type="Gene3D" id="1.20.1280.20">
    <property type="entry name" value="HscB, C-terminal domain"/>
    <property type="match status" value="1"/>
</dbReference>
<evidence type="ECO:0000313" key="9">
    <source>
        <dbReference type="Proteomes" id="UP000027120"/>
    </source>
</evidence>
<feature type="domain" description="J" evidence="7">
    <location>
        <begin position="114"/>
        <end position="186"/>
    </location>
</feature>
<comment type="subcellular location">
    <subcellularLocation>
        <location evidence="2">Cytoplasm</location>
    </subcellularLocation>
    <subcellularLocation>
        <location evidence="1">Mitochondrion</location>
    </subcellularLocation>
</comment>
<dbReference type="GO" id="GO:0051087">
    <property type="term" value="F:protein-folding chaperone binding"/>
    <property type="evidence" value="ECO:0007669"/>
    <property type="project" value="InterPro"/>
</dbReference>
<keyword evidence="4" id="KW-0963">Cytoplasm</keyword>
<evidence type="ECO:0000256" key="2">
    <source>
        <dbReference type="ARBA" id="ARBA00004496"/>
    </source>
</evidence>
<dbReference type="FunFam" id="1.20.1280.20:FF:000002">
    <property type="entry name" value="HscB mitochondrial iron-sulfur cluster co-chaperone"/>
    <property type="match status" value="1"/>
</dbReference>
<organism evidence="8 9">
    <name type="scientific">Citrus sinensis</name>
    <name type="common">Sweet orange</name>
    <name type="synonym">Citrus aurantium var. sinensis</name>
    <dbReference type="NCBI Taxonomy" id="2711"/>
    <lineage>
        <taxon>Eukaryota</taxon>
        <taxon>Viridiplantae</taxon>
        <taxon>Streptophyta</taxon>
        <taxon>Embryophyta</taxon>
        <taxon>Tracheophyta</taxon>
        <taxon>Spermatophyta</taxon>
        <taxon>Magnoliopsida</taxon>
        <taxon>eudicotyledons</taxon>
        <taxon>Gunneridae</taxon>
        <taxon>Pentapetalae</taxon>
        <taxon>rosids</taxon>
        <taxon>malvids</taxon>
        <taxon>Sapindales</taxon>
        <taxon>Rutaceae</taxon>
        <taxon>Aurantioideae</taxon>
        <taxon>Citrus</taxon>
    </lineage>
</organism>
<dbReference type="FunFam" id="1.10.287.110:FF:000082">
    <property type="entry name" value="Iron-sulfur cluster co-chaperone protein HscB, mitochondrial"/>
    <property type="match status" value="1"/>
</dbReference>
<dbReference type="STRING" id="2711.A0A067FX19"/>
<evidence type="ECO:0000259" key="7">
    <source>
        <dbReference type="PROSITE" id="PS50076"/>
    </source>
</evidence>
<evidence type="ECO:0000313" key="8">
    <source>
        <dbReference type="EMBL" id="KDO70665.1"/>
    </source>
</evidence>
<dbReference type="InterPro" id="IPR001623">
    <property type="entry name" value="DnaJ_domain"/>
</dbReference>
<comment type="similarity">
    <text evidence="3">Belongs to the HscB family.</text>
</comment>
<sequence length="273" mass="31869">MNRTKKLWKPFCQVAHRALPSTSRFKLSNYNYNFSTQIYFLDCTSSSRIQNPSLYCGLCYYFEILKFSGRSFCSESAEKASNATCWNCNEAPKAAPFLFCESCRSVQPVDHSVDYFQIFGLGKKYEIGNEKLEGKYKDWQKRIHPDLVHSKSEKEREYAAEQSGRVIEAYRTLTNPLARAIYILRLEGVEVNEDETVSEPELLMEIMEIREAVEDAADSQTLKEIQSQMQEKLIHWGNSFADAYQNRNFDEARVCIRRMTYYHRVNEEIAKKL</sequence>
<dbReference type="InterPro" id="IPR036386">
    <property type="entry name" value="HscB_C_sf"/>
</dbReference>
<dbReference type="PANTHER" id="PTHR14021:SF15">
    <property type="entry name" value="IRON-SULFUR CLUSTER CO-CHAPERONE PROTEIN HSCB"/>
    <property type="match status" value="1"/>
</dbReference>
<evidence type="ECO:0000256" key="6">
    <source>
        <dbReference type="ARBA" id="ARBA00023186"/>
    </source>
</evidence>
<dbReference type="AlphaFoldDB" id="A0A067FX19"/>
<keyword evidence="6" id="KW-0143">Chaperone</keyword>
<dbReference type="PANTHER" id="PTHR14021">
    <property type="entry name" value="IRON-SULFUR CLUSTER CO-CHAPERONE PROTEIN HSCB"/>
    <property type="match status" value="1"/>
</dbReference>